<dbReference type="InterPro" id="IPR014746">
    <property type="entry name" value="Gln_synth/guanido_kin_cat_dom"/>
</dbReference>
<dbReference type="InterPro" id="IPR050141">
    <property type="entry name" value="GCL_type2/YbdK_subfam"/>
</dbReference>
<dbReference type="OrthoDB" id="240589at2"/>
<gene>
    <name evidence="1" type="ORF">AT746_06985</name>
</gene>
<organism evidence="1 2">
    <name type="scientific">Lacimicrobium alkaliphilum</name>
    <dbReference type="NCBI Taxonomy" id="1526571"/>
    <lineage>
        <taxon>Bacteria</taxon>
        <taxon>Pseudomonadati</taxon>
        <taxon>Pseudomonadota</taxon>
        <taxon>Gammaproteobacteria</taxon>
        <taxon>Alteromonadales</taxon>
        <taxon>Alteromonadaceae</taxon>
        <taxon>Lacimicrobium</taxon>
    </lineage>
</organism>
<dbReference type="PANTHER" id="PTHR36510:SF3">
    <property type="entry name" value="CONSERVED PROTEIN"/>
    <property type="match status" value="1"/>
</dbReference>
<protein>
    <recommendedName>
        <fullName evidence="3">Glutamate--cysteine ligase</fullName>
    </recommendedName>
</protein>
<evidence type="ECO:0008006" key="3">
    <source>
        <dbReference type="Google" id="ProtNLM"/>
    </source>
</evidence>
<dbReference type="EMBL" id="CP013650">
    <property type="protein sequence ID" value="ALS98032.1"/>
    <property type="molecule type" value="Genomic_DNA"/>
</dbReference>
<sequence length="482" mass="53848">MGQALNKDHFSPAEHTEYRKRIQQQLGELKTVLEQPGFSDGPASIGAELELYITDKQGLPAPLNEQLLELMQHPLLTEELNRFNLEINLSPVSAAGTPFQALQSELLPILSKLKQKAASVDSEIVAIGILPTLDSTHLQRDFMTDRARYRALTNELAALRGEPFLVDINGQDSLKMGCDEVTLEGANTSFQVHLKVPAEAFARYYNAAQLSTPLVLAVAGNSPTFLGQRLWQETRIALFKQSIDARHPGLTQWRQPARVTFGHGWLRDSAWELFAENVALYRPLLPYLSEENTPFAELCLHQGTVWSWNRPVFEPRHGGHLRIEYRTLPAGPSVVDMMANAALAIGLTIALADEIPQLLPKIPFPYAEFNFYRAAQKGLDANILWPQSPQHSLRESAVVDVIGKLLPAAARGLQVLNVDSSEIDRLMSVIEQRLSRKITGASWQLECLQSHLSSCDKQKALHRMLSDYKERCASGQPVSQWR</sequence>
<proteinExistence type="predicted"/>
<dbReference type="STRING" id="1526571.AT746_06985"/>
<evidence type="ECO:0000313" key="1">
    <source>
        <dbReference type="EMBL" id="ALS98032.1"/>
    </source>
</evidence>
<evidence type="ECO:0000313" key="2">
    <source>
        <dbReference type="Proteomes" id="UP000068447"/>
    </source>
</evidence>
<keyword evidence="2" id="KW-1185">Reference proteome</keyword>
<dbReference type="KEGG" id="lal:AT746_06985"/>
<dbReference type="PANTHER" id="PTHR36510">
    <property type="entry name" value="GLUTAMATE--CYSTEINE LIGASE 2-RELATED"/>
    <property type="match status" value="1"/>
</dbReference>
<name>A0A0U3AYP5_9ALTE</name>
<dbReference type="AlphaFoldDB" id="A0A0U3AYP5"/>
<dbReference type="Gene3D" id="3.30.590.20">
    <property type="match status" value="1"/>
</dbReference>
<dbReference type="Proteomes" id="UP000068447">
    <property type="component" value="Chromosome"/>
</dbReference>
<accession>A0A0U3AYP5</accession>
<dbReference type="Pfam" id="PF04107">
    <property type="entry name" value="GCS2"/>
    <property type="match status" value="1"/>
</dbReference>
<dbReference type="InterPro" id="IPR006336">
    <property type="entry name" value="GCS2"/>
</dbReference>
<reference evidence="1 2" key="1">
    <citation type="submission" date="2015-12" db="EMBL/GenBank/DDBJ databases">
        <title>Complete genome of Lacimicrobium alkaliphilum KCTC 32984.</title>
        <authorList>
            <person name="Kim S.-G."/>
            <person name="Lee Y.-J."/>
        </authorList>
    </citation>
    <scope>NUCLEOTIDE SEQUENCE [LARGE SCALE GENOMIC DNA]</scope>
    <source>
        <strain evidence="1 2">YelD216</strain>
    </source>
</reference>
<dbReference type="GO" id="GO:0016879">
    <property type="term" value="F:ligase activity, forming carbon-nitrogen bonds"/>
    <property type="evidence" value="ECO:0007669"/>
    <property type="project" value="TreeGrafter"/>
</dbReference>
<dbReference type="SUPFAM" id="SSF55931">
    <property type="entry name" value="Glutamine synthetase/guanido kinase"/>
    <property type="match status" value="1"/>
</dbReference>
<dbReference type="RefSeq" id="WP_062478297.1">
    <property type="nucleotide sequence ID" value="NZ_CP013650.1"/>
</dbReference>